<feature type="domain" description="MurNAc-LAA" evidence="4">
    <location>
        <begin position="472"/>
        <end position="583"/>
    </location>
</feature>
<sequence length="590" mass="65351">MKFHWLLPSTFLSLVLLSSPALAGRLQSWRFDADRNRLVFTTDSSVQPKAQLLFNPTRLVIDLPGTAFVRPTINQQLRGAMRQLRVGQLDPQTTRLVIELSPGYTLDPQQVKFQGISPRQWLVQLPTPIRSDEQTSSASVSLGSPEATASATSDSVAQIQDVQVTPDGFFIRTSGPNPEVKVRRSGDRDTIDIYLEGAALSSELTLKDLSVNRNGVSRIQISQVQNTPPIARLTLRVDKDSPDWQARISNLGGIVVLPTLGQESSSERRSDDRLATVQSVEVSGNQLLVRANQPFTYTSGWDQSSGAYRITIPAAKLAERVREPESNANSPVLRVRLRQQDPSTVVVLVLPASGVQIGEINQPSPQLLALPLRGSRREIVVPPPNRTTFSVPDSVPDYPRNERPRPRDGRVLVMIDPGHGGKDAGAIGIGGLQEKDVILPISQEVARLLQRQGIQVVMTRNDDYFVDLAPRVQMARRENADLFVSIHANAIDMTRPDISGLETYYYGSSESERLARTIHNSILQNIDIPDRRVRQARFYVLRHNPMPAVLVEVGFVTGAQDAPRLASPAYQRRMAEAIARGILQYLQQSY</sequence>
<accession>A0A926VJ98</accession>
<dbReference type="SUPFAM" id="SSF53187">
    <property type="entry name" value="Zn-dependent exopeptidases"/>
    <property type="match status" value="1"/>
</dbReference>
<dbReference type="InterPro" id="IPR021731">
    <property type="entry name" value="AMIN_dom"/>
</dbReference>
<evidence type="ECO:0000256" key="1">
    <source>
        <dbReference type="ARBA" id="ARBA00022801"/>
    </source>
</evidence>
<dbReference type="Gene3D" id="2.60.40.3500">
    <property type="match status" value="1"/>
</dbReference>
<evidence type="ECO:0000259" key="4">
    <source>
        <dbReference type="SMART" id="SM00646"/>
    </source>
</evidence>
<evidence type="ECO:0000256" key="3">
    <source>
        <dbReference type="SAM" id="SignalP"/>
    </source>
</evidence>
<dbReference type="PANTHER" id="PTHR30404">
    <property type="entry name" value="N-ACETYLMURAMOYL-L-ALANINE AMIDASE"/>
    <property type="match status" value="1"/>
</dbReference>
<proteinExistence type="predicted"/>
<name>A0A926VJ98_9CYAN</name>
<dbReference type="GO" id="GO:0008745">
    <property type="term" value="F:N-acetylmuramoyl-L-alanine amidase activity"/>
    <property type="evidence" value="ECO:0007669"/>
    <property type="project" value="InterPro"/>
</dbReference>
<keyword evidence="6" id="KW-1185">Reference proteome</keyword>
<dbReference type="InterPro" id="IPR002508">
    <property type="entry name" value="MurNAc-LAA_cat"/>
</dbReference>
<dbReference type="Gene3D" id="3.40.630.40">
    <property type="entry name" value="Zn-dependent exopeptidases"/>
    <property type="match status" value="1"/>
</dbReference>
<dbReference type="Pfam" id="PF01520">
    <property type="entry name" value="Amidase_3"/>
    <property type="match status" value="1"/>
</dbReference>
<evidence type="ECO:0000313" key="5">
    <source>
        <dbReference type="EMBL" id="MBD2184648.1"/>
    </source>
</evidence>
<comment type="caution">
    <text evidence="5">The sequence shown here is derived from an EMBL/GenBank/DDBJ whole genome shotgun (WGS) entry which is preliminary data.</text>
</comment>
<gene>
    <name evidence="5" type="ORF">H6G03_26865</name>
</gene>
<dbReference type="CDD" id="cd02696">
    <property type="entry name" value="MurNAc-LAA"/>
    <property type="match status" value="1"/>
</dbReference>
<dbReference type="InterPro" id="IPR050695">
    <property type="entry name" value="N-acetylmuramoyl_amidase_3"/>
</dbReference>
<feature type="chain" id="PRO_5037587321" evidence="3">
    <location>
        <begin position="24"/>
        <end position="590"/>
    </location>
</feature>
<keyword evidence="1" id="KW-0378">Hydrolase</keyword>
<feature type="compositionally biased region" description="Polar residues" evidence="2">
    <location>
        <begin position="134"/>
        <end position="155"/>
    </location>
</feature>
<reference evidence="5" key="1">
    <citation type="journal article" date="2015" name="ISME J.">
        <title>Draft Genome Sequence of Streptomyces incarnatus NRRL8089, which Produces the Nucleoside Antibiotic Sinefungin.</title>
        <authorList>
            <person name="Oshima K."/>
            <person name="Hattori M."/>
            <person name="Shimizu H."/>
            <person name="Fukuda K."/>
            <person name="Nemoto M."/>
            <person name="Inagaki K."/>
            <person name="Tamura T."/>
        </authorList>
    </citation>
    <scope>NUCLEOTIDE SEQUENCE</scope>
    <source>
        <strain evidence="5">FACHB-1375</strain>
    </source>
</reference>
<evidence type="ECO:0000313" key="6">
    <source>
        <dbReference type="Proteomes" id="UP000641646"/>
    </source>
</evidence>
<organism evidence="5 6">
    <name type="scientific">Aerosakkonema funiforme FACHB-1375</name>
    <dbReference type="NCBI Taxonomy" id="2949571"/>
    <lineage>
        <taxon>Bacteria</taxon>
        <taxon>Bacillati</taxon>
        <taxon>Cyanobacteriota</taxon>
        <taxon>Cyanophyceae</taxon>
        <taxon>Oscillatoriophycideae</taxon>
        <taxon>Aerosakkonematales</taxon>
        <taxon>Aerosakkonemataceae</taxon>
        <taxon>Aerosakkonema</taxon>
    </lineage>
</organism>
<dbReference type="Pfam" id="PF11741">
    <property type="entry name" value="AMIN"/>
    <property type="match status" value="1"/>
</dbReference>
<dbReference type="GO" id="GO:0030288">
    <property type="term" value="C:outer membrane-bounded periplasmic space"/>
    <property type="evidence" value="ECO:0007669"/>
    <property type="project" value="TreeGrafter"/>
</dbReference>
<dbReference type="AlphaFoldDB" id="A0A926VJ98"/>
<reference evidence="5" key="2">
    <citation type="submission" date="2020-08" db="EMBL/GenBank/DDBJ databases">
        <authorList>
            <person name="Chen M."/>
            <person name="Teng W."/>
            <person name="Zhao L."/>
            <person name="Hu C."/>
            <person name="Zhou Y."/>
            <person name="Han B."/>
            <person name="Song L."/>
            <person name="Shu W."/>
        </authorList>
    </citation>
    <scope>NUCLEOTIDE SEQUENCE</scope>
    <source>
        <strain evidence="5">FACHB-1375</strain>
    </source>
</reference>
<keyword evidence="3" id="KW-0732">Signal</keyword>
<protein>
    <submittedName>
        <fullName evidence="5">N-acetylmuramoyl-L-alanine amidase</fullName>
    </submittedName>
</protein>
<dbReference type="PANTHER" id="PTHR30404:SF0">
    <property type="entry name" value="N-ACETYLMURAMOYL-L-ALANINE AMIDASE AMIC"/>
    <property type="match status" value="1"/>
</dbReference>
<dbReference type="SMART" id="SM00646">
    <property type="entry name" value="Ami_3"/>
    <property type="match status" value="1"/>
</dbReference>
<dbReference type="RefSeq" id="WP_190471463.1">
    <property type="nucleotide sequence ID" value="NZ_JACJPW010000090.1"/>
</dbReference>
<evidence type="ECO:0000256" key="2">
    <source>
        <dbReference type="SAM" id="MobiDB-lite"/>
    </source>
</evidence>
<dbReference type="GO" id="GO:0009253">
    <property type="term" value="P:peptidoglycan catabolic process"/>
    <property type="evidence" value="ECO:0007669"/>
    <property type="project" value="InterPro"/>
</dbReference>
<feature type="region of interest" description="Disordered" evidence="2">
    <location>
        <begin position="133"/>
        <end position="155"/>
    </location>
</feature>
<feature type="signal peptide" evidence="3">
    <location>
        <begin position="1"/>
        <end position="23"/>
    </location>
</feature>
<dbReference type="EMBL" id="JACJPW010000090">
    <property type="protein sequence ID" value="MBD2184648.1"/>
    <property type="molecule type" value="Genomic_DNA"/>
</dbReference>
<dbReference type="Proteomes" id="UP000641646">
    <property type="component" value="Unassembled WGS sequence"/>
</dbReference>